<dbReference type="AlphaFoldDB" id="A0A1I2JE79"/>
<accession>A0A1I2JE79</accession>
<name>A0A1I2JE79_9GAMM</name>
<feature type="region of interest" description="Disordered" evidence="1">
    <location>
        <begin position="57"/>
        <end position="78"/>
    </location>
</feature>
<evidence type="ECO:0000313" key="2">
    <source>
        <dbReference type="EMBL" id="SFF53162.1"/>
    </source>
</evidence>
<organism evidence="2 3">
    <name type="scientific">Fontimonas thermophila</name>
    <dbReference type="NCBI Taxonomy" id="1076937"/>
    <lineage>
        <taxon>Bacteria</taxon>
        <taxon>Pseudomonadati</taxon>
        <taxon>Pseudomonadota</taxon>
        <taxon>Gammaproteobacteria</taxon>
        <taxon>Nevskiales</taxon>
        <taxon>Nevskiaceae</taxon>
        <taxon>Fontimonas</taxon>
    </lineage>
</organism>
<evidence type="ECO:0000256" key="1">
    <source>
        <dbReference type="SAM" id="MobiDB-lite"/>
    </source>
</evidence>
<dbReference type="RefSeq" id="WP_234981580.1">
    <property type="nucleotide sequence ID" value="NZ_FOOC01000007.1"/>
</dbReference>
<evidence type="ECO:0000313" key="3">
    <source>
        <dbReference type="Proteomes" id="UP000199771"/>
    </source>
</evidence>
<keyword evidence="3" id="KW-1185">Reference proteome</keyword>
<sequence length="78" mass="8548">MSPALLALLGLLCGLAGGLAVHAVVRPRRWHPRLRRLRRYLLGRAWRPVLLAPYVPTERKPAPPSDHPHPPGAPPSSS</sequence>
<protein>
    <submittedName>
        <fullName evidence="2">Uncharacterized protein</fullName>
    </submittedName>
</protein>
<reference evidence="2 3" key="1">
    <citation type="submission" date="2016-10" db="EMBL/GenBank/DDBJ databases">
        <authorList>
            <person name="de Groot N.N."/>
        </authorList>
    </citation>
    <scope>NUCLEOTIDE SEQUENCE [LARGE SCALE GENOMIC DNA]</scope>
    <source>
        <strain evidence="2 3">DSM 23609</strain>
    </source>
</reference>
<proteinExistence type="predicted"/>
<gene>
    <name evidence="2" type="ORF">SAMN04488120_10765</name>
</gene>
<dbReference type="STRING" id="1076937.SAMN04488120_10765"/>
<dbReference type="Proteomes" id="UP000199771">
    <property type="component" value="Unassembled WGS sequence"/>
</dbReference>
<dbReference type="EMBL" id="FOOC01000007">
    <property type="protein sequence ID" value="SFF53162.1"/>
    <property type="molecule type" value="Genomic_DNA"/>
</dbReference>
<feature type="compositionally biased region" description="Basic and acidic residues" evidence="1">
    <location>
        <begin position="57"/>
        <end position="69"/>
    </location>
</feature>